<accession>A0A1W1I7N7</accession>
<evidence type="ECO:0000313" key="2">
    <source>
        <dbReference type="EMBL" id="SLM49027.1"/>
    </source>
</evidence>
<organism evidence="2 3">
    <name type="scientific">Nitrospira japonica</name>
    <dbReference type="NCBI Taxonomy" id="1325564"/>
    <lineage>
        <taxon>Bacteria</taxon>
        <taxon>Pseudomonadati</taxon>
        <taxon>Nitrospirota</taxon>
        <taxon>Nitrospiria</taxon>
        <taxon>Nitrospirales</taxon>
        <taxon>Nitrospiraceae</taxon>
        <taxon>Nitrospira</taxon>
    </lineage>
</organism>
<dbReference type="OrthoDB" id="8549156at2"/>
<gene>
    <name evidence="2" type="ORF">NSJP_2860</name>
</gene>
<name>A0A1W1I7N7_9BACT</name>
<protein>
    <recommendedName>
        <fullName evidence="4">Lipoprotein</fullName>
    </recommendedName>
</protein>
<evidence type="ECO:0000313" key="3">
    <source>
        <dbReference type="Proteomes" id="UP000192042"/>
    </source>
</evidence>
<feature type="compositionally biased region" description="Polar residues" evidence="1">
    <location>
        <begin position="233"/>
        <end position="242"/>
    </location>
</feature>
<proteinExistence type="predicted"/>
<evidence type="ECO:0008006" key="4">
    <source>
        <dbReference type="Google" id="ProtNLM"/>
    </source>
</evidence>
<evidence type="ECO:0000256" key="1">
    <source>
        <dbReference type="SAM" id="MobiDB-lite"/>
    </source>
</evidence>
<dbReference type="EMBL" id="LT828648">
    <property type="protein sequence ID" value="SLM49027.1"/>
    <property type="molecule type" value="Genomic_DNA"/>
</dbReference>
<sequence>MHRTTSMTMNHSAWHAGLIILLLCLTGCPGSVYLWEVRTESTRKPPEFSVAMLKHERVGILEALTSPGLHGNEVGLALSLKRVVERVSPTMVLVPPLEAASRINRAGLTPEYTRMRMDYEQSNILDRDPLKKVGQALGVRYVLQPRLAAFTQTLYDRWKVPALEINVIRIRSSILRLSLQIWDTETGDLVWASTAEGSFQEEALTEDPVYLREAGRITWGSIVSDFARDRTSSRYSPTNNLVDSLIGPDEIDEEPPNEPTGTPAAPAKK</sequence>
<reference evidence="2 3" key="1">
    <citation type="submission" date="2017-03" db="EMBL/GenBank/DDBJ databases">
        <authorList>
            <person name="Afonso C.L."/>
            <person name="Miller P.J."/>
            <person name="Scott M.A."/>
            <person name="Spackman E."/>
            <person name="Goraichik I."/>
            <person name="Dimitrov K.M."/>
            <person name="Suarez D.L."/>
            <person name="Swayne D.E."/>
        </authorList>
    </citation>
    <scope>NUCLEOTIDE SEQUENCE [LARGE SCALE GENOMIC DNA]</scope>
    <source>
        <strain evidence="2">Genome sequencing of Nitrospira japonica strain NJ11</strain>
    </source>
</reference>
<dbReference type="KEGG" id="nja:NSJP_2860"/>
<dbReference type="Proteomes" id="UP000192042">
    <property type="component" value="Chromosome I"/>
</dbReference>
<dbReference type="AlphaFoldDB" id="A0A1W1I7N7"/>
<dbReference type="Gene3D" id="3.40.50.10610">
    <property type="entry name" value="ABC-type transport auxiliary lipoprotein component"/>
    <property type="match status" value="1"/>
</dbReference>
<feature type="region of interest" description="Disordered" evidence="1">
    <location>
        <begin position="232"/>
        <end position="269"/>
    </location>
</feature>
<dbReference type="STRING" id="1325564.NSJP_2860"/>
<keyword evidence="3" id="KW-1185">Reference proteome</keyword>